<evidence type="ECO:0000256" key="1">
    <source>
        <dbReference type="SAM" id="MobiDB-lite"/>
    </source>
</evidence>
<name>A0A6F8ZD18_9FIRM</name>
<dbReference type="Proteomes" id="UP000503399">
    <property type="component" value="Chromosome"/>
</dbReference>
<dbReference type="KEGG" id="hfv:R50_0262"/>
<accession>A0A6F8ZD18</accession>
<organism evidence="2 3">
    <name type="scientific">Candidatus Hydrogenisulfobacillus filiaventi</name>
    <dbReference type="NCBI Taxonomy" id="2707344"/>
    <lineage>
        <taxon>Bacteria</taxon>
        <taxon>Bacillati</taxon>
        <taxon>Bacillota</taxon>
        <taxon>Clostridia</taxon>
        <taxon>Eubacteriales</taxon>
        <taxon>Clostridiales Family XVII. Incertae Sedis</taxon>
        <taxon>Candidatus Hydrogenisulfobacillus</taxon>
    </lineage>
</organism>
<gene>
    <name evidence="2" type="ORF">R50_0262</name>
</gene>
<dbReference type="EMBL" id="LR778114">
    <property type="protein sequence ID" value="CAB1127768.1"/>
    <property type="molecule type" value="Genomic_DNA"/>
</dbReference>
<evidence type="ECO:0000313" key="3">
    <source>
        <dbReference type="Proteomes" id="UP000503399"/>
    </source>
</evidence>
<dbReference type="AlphaFoldDB" id="A0A6F8ZD18"/>
<feature type="region of interest" description="Disordered" evidence="1">
    <location>
        <begin position="56"/>
        <end position="76"/>
    </location>
</feature>
<evidence type="ECO:0000313" key="2">
    <source>
        <dbReference type="EMBL" id="CAB1127768.1"/>
    </source>
</evidence>
<reference evidence="2 3" key="1">
    <citation type="submission" date="2020-02" db="EMBL/GenBank/DDBJ databases">
        <authorList>
            <person name="Hogendoorn C."/>
        </authorList>
    </citation>
    <scope>NUCLEOTIDE SEQUENCE [LARGE SCALE GENOMIC DNA]</scope>
    <source>
        <strain evidence="2">R501</strain>
    </source>
</reference>
<proteinExistence type="predicted"/>
<keyword evidence="3" id="KW-1185">Reference proteome</keyword>
<protein>
    <submittedName>
        <fullName evidence="2">Uncharacterized protein</fullName>
    </submittedName>
</protein>
<sequence>MHTGRIRAWQLTVLHLRVAAGRWCLVHAPGPGARLWWSRQLDRWILALYRADPALQPEPAADRPPQPISPRDVFSA</sequence>